<proteinExistence type="predicted"/>
<evidence type="ECO:0000313" key="1">
    <source>
        <dbReference type="EMBL" id="KAJ3441491.1"/>
    </source>
</evidence>
<evidence type="ECO:0000313" key="3">
    <source>
        <dbReference type="Proteomes" id="UP001146793"/>
    </source>
</evidence>
<dbReference type="EMBL" id="JAOAOG010000298">
    <property type="protein sequence ID" value="KAJ6231862.1"/>
    <property type="molecule type" value="Genomic_DNA"/>
</dbReference>
<evidence type="ECO:0000313" key="4">
    <source>
        <dbReference type="Proteomes" id="UP001150062"/>
    </source>
</evidence>
<comment type="caution">
    <text evidence="1">The sequence shown here is derived from an EMBL/GenBank/DDBJ whole genome shotgun (WGS) entry which is preliminary data.</text>
</comment>
<gene>
    <name evidence="1" type="ORF">M0812_13503</name>
    <name evidence="2" type="ORF">M0813_05594</name>
</gene>
<dbReference type="EMBL" id="JANTQA010000029">
    <property type="protein sequence ID" value="KAJ3441491.1"/>
    <property type="molecule type" value="Genomic_DNA"/>
</dbReference>
<dbReference type="Proteomes" id="UP001146793">
    <property type="component" value="Unassembled WGS sequence"/>
</dbReference>
<sequence>MKNIFKETNLDNNTEKNTHFSITKTLTDLFSKLNFLNPFATSLSNFESFDLSIEQEDINGECFRQSEKFTTKFMNKYSHEEVLKMFEKHQIIKQLKQKNIHPRLQIETSERYSHELLISETIESKPENALVRLIVSPQPKFFGKIKHKTIKNLGVGDQFFREELMNKIKILDIKWLSIQNTKSHFTKNKPQYPGQKFPGLGLLRKMYFIILEFSTSDGISGLPMHFHNAIFSKGSTFVNPCFQGWFESLHEDLSQEIEEHGLARVSWAIFLGGLRDKGHNLVLWEPEEMLFGVSETVKEYFHSKKYIKLYQQSKYSRGHYIDWKAVEKDIPTKAF</sequence>
<reference evidence="2" key="1">
    <citation type="submission" date="2022-08" db="EMBL/GenBank/DDBJ databases">
        <title>Novel sulfate-reducing endosymbionts in the free-living metamonad Anaeramoeba.</title>
        <authorList>
            <person name="Jerlstrom-Hultqvist J."/>
            <person name="Cepicka I."/>
            <person name="Gallot-Lavallee L."/>
            <person name="Salas-Leiva D."/>
            <person name="Curtis B.A."/>
            <person name="Zahonova K."/>
            <person name="Pipaliya S."/>
            <person name="Dacks J."/>
            <person name="Roger A.J."/>
        </authorList>
    </citation>
    <scope>NUCLEOTIDE SEQUENCE</scope>
    <source>
        <strain evidence="2">Schooner1</strain>
    </source>
</reference>
<accession>A0AAV7ZKZ6</accession>
<keyword evidence="4" id="KW-1185">Reference proteome</keyword>
<name>A0AAV7ZKZ6_9EUKA</name>
<dbReference type="Proteomes" id="UP001150062">
    <property type="component" value="Unassembled WGS sequence"/>
</dbReference>
<dbReference type="AlphaFoldDB" id="A0AAV7ZKZ6"/>
<reference evidence="1" key="2">
    <citation type="submission" date="2022-08" db="EMBL/GenBank/DDBJ databases">
        <title>Novel sulphate-reducing endosymbionts in the free-living metamonad Anaeramoeba.</title>
        <authorList>
            <person name="Jerlstrom-Hultqvist J."/>
            <person name="Cepicka I."/>
            <person name="Gallot-Lavallee L."/>
            <person name="Salas-Leiva D."/>
            <person name="Curtis B.A."/>
            <person name="Zahonova K."/>
            <person name="Pipaliya S."/>
            <person name="Dacks J."/>
            <person name="Roger A.J."/>
        </authorList>
    </citation>
    <scope>NUCLEOTIDE SEQUENCE</scope>
    <source>
        <strain evidence="1">Busselton2</strain>
    </source>
</reference>
<organism evidence="1 3">
    <name type="scientific">Anaeramoeba flamelloides</name>
    <dbReference type="NCBI Taxonomy" id="1746091"/>
    <lineage>
        <taxon>Eukaryota</taxon>
        <taxon>Metamonada</taxon>
        <taxon>Anaeramoebidae</taxon>
        <taxon>Anaeramoeba</taxon>
    </lineage>
</organism>
<evidence type="ECO:0000313" key="2">
    <source>
        <dbReference type="EMBL" id="KAJ6231862.1"/>
    </source>
</evidence>
<protein>
    <submittedName>
        <fullName evidence="1">Uncharacterized protein</fullName>
    </submittedName>
</protein>